<dbReference type="InterPro" id="IPR011013">
    <property type="entry name" value="Gal_mutarotase_sf_dom"/>
</dbReference>
<dbReference type="EMBL" id="JADEXG010000003">
    <property type="protein sequence ID" value="MBE9076121.1"/>
    <property type="molecule type" value="Genomic_DNA"/>
</dbReference>
<dbReference type="RefSeq" id="WP_193904775.1">
    <property type="nucleotide sequence ID" value="NZ_JADEXG010000003.1"/>
</dbReference>
<evidence type="ECO:0000313" key="7">
    <source>
        <dbReference type="Proteomes" id="UP000636505"/>
    </source>
</evidence>
<accession>A0A8J7A8U1</accession>
<dbReference type="Gene3D" id="2.70.98.30">
    <property type="entry name" value="Golgi alpha-mannosidase II, domain 4"/>
    <property type="match status" value="1"/>
</dbReference>
<dbReference type="SMART" id="SM00872">
    <property type="entry name" value="Alpha-mann_mid"/>
    <property type="match status" value="1"/>
</dbReference>
<dbReference type="InterPro" id="IPR000602">
    <property type="entry name" value="Glyco_hydro_38_N"/>
</dbReference>
<gene>
    <name evidence="6" type="ORF">IQ241_02230</name>
</gene>
<dbReference type="Gene3D" id="2.60.40.1180">
    <property type="entry name" value="Golgi alpha-mannosidase II"/>
    <property type="match status" value="1"/>
</dbReference>
<dbReference type="InterPro" id="IPR011330">
    <property type="entry name" value="Glyco_hydro/deAcase_b/a-brl"/>
</dbReference>
<dbReference type="InterPro" id="IPR027291">
    <property type="entry name" value="Glyco_hydro_38_N_sf"/>
</dbReference>
<dbReference type="Gene3D" id="2.60.40.2220">
    <property type="match status" value="1"/>
</dbReference>
<dbReference type="AlphaFoldDB" id="A0A8J7A8U1"/>
<dbReference type="SUPFAM" id="SSF88713">
    <property type="entry name" value="Glycoside hydrolase/deacetylase"/>
    <property type="match status" value="1"/>
</dbReference>
<dbReference type="CDD" id="cd10789">
    <property type="entry name" value="GH38N_AMII_ER_cytosolic"/>
    <property type="match status" value="1"/>
</dbReference>
<dbReference type="GO" id="GO:0006013">
    <property type="term" value="P:mannose metabolic process"/>
    <property type="evidence" value="ECO:0007669"/>
    <property type="project" value="InterPro"/>
</dbReference>
<evidence type="ECO:0000256" key="1">
    <source>
        <dbReference type="ARBA" id="ARBA00009792"/>
    </source>
</evidence>
<dbReference type="InterPro" id="IPR013780">
    <property type="entry name" value="Glyco_hydro_b"/>
</dbReference>
<dbReference type="PANTHER" id="PTHR46017">
    <property type="entry name" value="ALPHA-MANNOSIDASE 2C1"/>
    <property type="match status" value="1"/>
</dbReference>
<keyword evidence="3" id="KW-0378">Hydrolase</keyword>
<dbReference type="Proteomes" id="UP000636505">
    <property type="component" value="Unassembled WGS sequence"/>
</dbReference>
<evidence type="ECO:0000256" key="2">
    <source>
        <dbReference type="ARBA" id="ARBA00022723"/>
    </source>
</evidence>
<dbReference type="GO" id="GO:0009313">
    <property type="term" value="P:oligosaccharide catabolic process"/>
    <property type="evidence" value="ECO:0007669"/>
    <property type="project" value="TreeGrafter"/>
</dbReference>
<dbReference type="PANTHER" id="PTHR46017:SF1">
    <property type="entry name" value="ALPHA-MANNOSIDASE 2C1"/>
    <property type="match status" value="1"/>
</dbReference>
<evidence type="ECO:0000313" key="6">
    <source>
        <dbReference type="EMBL" id="MBE9076121.1"/>
    </source>
</evidence>
<evidence type="ECO:0000256" key="4">
    <source>
        <dbReference type="ARBA" id="ARBA00023295"/>
    </source>
</evidence>
<keyword evidence="2" id="KW-0479">Metal-binding</keyword>
<organism evidence="6 7">
    <name type="scientific">Vasconcelosia minhoensis LEGE 07310</name>
    <dbReference type="NCBI Taxonomy" id="915328"/>
    <lineage>
        <taxon>Bacteria</taxon>
        <taxon>Bacillati</taxon>
        <taxon>Cyanobacteriota</taxon>
        <taxon>Cyanophyceae</taxon>
        <taxon>Nodosilineales</taxon>
        <taxon>Cymatolegaceae</taxon>
        <taxon>Vasconcelosia</taxon>
        <taxon>Vasconcelosia minhoensis</taxon>
    </lineage>
</organism>
<dbReference type="GO" id="GO:0046872">
    <property type="term" value="F:metal ion binding"/>
    <property type="evidence" value="ECO:0007669"/>
    <property type="project" value="UniProtKB-KW"/>
</dbReference>
<dbReference type="InterPro" id="IPR028995">
    <property type="entry name" value="Glyco_hydro_57/38_cen_sf"/>
</dbReference>
<dbReference type="SUPFAM" id="SSF88688">
    <property type="entry name" value="Families 57/38 glycoside transferase middle domain"/>
    <property type="match status" value="1"/>
</dbReference>
<feature type="domain" description="Glycoside hydrolase family 38 central" evidence="5">
    <location>
        <begin position="492"/>
        <end position="570"/>
    </location>
</feature>
<reference evidence="6" key="1">
    <citation type="submission" date="2020-10" db="EMBL/GenBank/DDBJ databases">
        <authorList>
            <person name="Castelo-Branco R."/>
            <person name="Eusebio N."/>
            <person name="Adriana R."/>
            <person name="Vieira A."/>
            <person name="Brugerolle De Fraissinette N."/>
            <person name="Rezende De Castro R."/>
            <person name="Schneider M.P."/>
            <person name="Vasconcelos V."/>
            <person name="Leao P.N."/>
        </authorList>
    </citation>
    <scope>NUCLEOTIDE SEQUENCE</scope>
    <source>
        <strain evidence="6">LEGE 07310</strain>
    </source>
</reference>
<dbReference type="Pfam" id="PF01074">
    <property type="entry name" value="Glyco_hydro_38N"/>
    <property type="match status" value="1"/>
</dbReference>
<dbReference type="GO" id="GO:0030246">
    <property type="term" value="F:carbohydrate binding"/>
    <property type="evidence" value="ECO:0007669"/>
    <property type="project" value="InterPro"/>
</dbReference>
<comment type="caution">
    <text evidence="6">The sequence shown here is derived from an EMBL/GenBank/DDBJ whole genome shotgun (WGS) entry which is preliminary data.</text>
</comment>
<keyword evidence="7" id="KW-1185">Reference proteome</keyword>
<evidence type="ECO:0000259" key="5">
    <source>
        <dbReference type="SMART" id="SM00872"/>
    </source>
</evidence>
<dbReference type="SUPFAM" id="SSF74650">
    <property type="entry name" value="Galactose mutarotase-like"/>
    <property type="match status" value="1"/>
</dbReference>
<dbReference type="InterPro" id="IPR015341">
    <property type="entry name" value="Glyco_hydro_38_cen"/>
</dbReference>
<evidence type="ECO:0000256" key="3">
    <source>
        <dbReference type="ARBA" id="ARBA00022801"/>
    </source>
</evidence>
<keyword evidence="4" id="KW-0326">Glycosidase</keyword>
<name>A0A8J7A8U1_9CYAN</name>
<dbReference type="Gene3D" id="1.20.1270.50">
    <property type="entry name" value="Glycoside hydrolase family 38, central domain"/>
    <property type="match status" value="1"/>
</dbReference>
<protein>
    <submittedName>
        <fullName evidence="6">Alpha-mannosidase</fullName>
    </submittedName>
</protein>
<dbReference type="FunFam" id="1.20.1270.50:FF:000004">
    <property type="entry name" value="alpha-mannosidase 2C1 isoform X1"/>
    <property type="match status" value="1"/>
</dbReference>
<dbReference type="InterPro" id="IPR011682">
    <property type="entry name" value="Glyco_hydro_38_C"/>
</dbReference>
<dbReference type="InterPro" id="IPR041147">
    <property type="entry name" value="GH38_C"/>
</dbReference>
<comment type="similarity">
    <text evidence="1">Belongs to the glycosyl hydrolase 38 family.</text>
</comment>
<dbReference type="Pfam" id="PF07748">
    <property type="entry name" value="Glyco_hydro_38C"/>
    <property type="match status" value="1"/>
</dbReference>
<sequence length="1038" mass="117696">MTPIAPSIQALLDRLRPCSQADIQSRWRWQATDLSAEQVFASTDPLHWPIAPLNDRQHIAWKKGQPLWLYQQITVPSQLQGYPLAGLTLRLSLAWWAELAEIFVEGELVQTGDLYDYFTRICLSPAVTAAQTLRVALRLFSPRHDRGALVRSHLLYEIPSENTAASPEPAFVADELAVLERYLAAFAPAELEKLVTEIQDWPDLDHPTARIPHLRESLLVYSPYLKKRQIHCVGHAHLDLAWLWPVSETWEAAERTFQSVLDLQKEFPELTYTHSSPALFDWLEHNRPALFQQIQKKVKQGAWTIDAGLWVEPELNLISGESIARQILYGQRYTHEKFGQISQTAWLPDSFGFCWQLPQLLKESGIETFATLKLSWNDTTQFPHNLFWWQSPDGSRIRALMLPPIGADIDPVQMADRAADWEAETQIPHSLWLPGIGDHGGGPTRDMLEKAQRWNRSPFFPTLSFTPLPDYIDLISQQSQDLPTWNDELYLELHRGCYTTHADQKQANRRCEDLLYQAELWAAIAALLTNYPYPQAQLEAAWKKLLFNQFHDILPGSAIPEVFADANRDWEAVKATGTQVMQAGLGAIAATVPLPPPPQPDAQAYLVFNALNWDRTEVVTLTLPHTSKWQVRDFEGEVLPTQVCSETVAEERCDRVCFLAESVPSVGYRGFWLCPEASAAEPQKPSAYVMENQFLKATVDPKTGEISSLWSYSAQRESLSAPANQLLAWRDQGQYWDAWNIAPDYADHPLPPAQLTSIAWMETGPVRQRLRIVRRLNQSEFVQDYILDQGSPVLKVETWADWQETHVLLKVNFPVAIAARQATYEIPFGAIQRPTQPQTAAEKAKWEVPALRWADLSQADFGVSLLTDCKHGFDASPGQLRLTLLKAPVWPDPGCDRGPHHFSYAIYPHAKNWQAAKTVHQAHALNIFLAPYLCEATSGPVTSHANQTGPCSFLRLTAKNLILSAFKPSEDEPKQFILRCYDAYGQSARLELENALDVQVQEQLNLLEMPLSTKNSKKTNWPISPWQVSTYRLERNPE</sequence>
<dbReference type="InterPro" id="IPR037094">
    <property type="entry name" value="Glyco_hydro_38_cen_sf"/>
</dbReference>
<dbReference type="Pfam" id="PF17677">
    <property type="entry name" value="Glyco_hydro38C2"/>
    <property type="match status" value="1"/>
</dbReference>
<dbReference type="Gene3D" id="3.20.110.10">
    <property type="entry name" value="Glycoside hydrolase 38, N terminal domain"/>
    <property type="match status" value="1"/>
</dbReference>
<dbReference type="Pfam" id="PF09261">
    <property type="entry name" value="Alpha-mann_mid"/>
    <property type="match status" value="1"/>
</dbReference>
<dbReference type="GO" id="GO:0004559">
    <property type="term" value="F:alpha-mannosidase activity"/>
    <property type="evidence" value="ECO:0007669"/>
    <property type="project" value="InterPro"/>
</dbReference>
<proteinExistence type="inferred from homology"/>